<dbReference type="Gene3D" id="1.10.530.10">
    <property type="match status" value="1"/>
</dbReference>
<feature type="signal peptide" evidence="2">
    <location>
        <begin position="1"/>
        <end position="22"/>
    </location>
</feature>
<dbReference type="GO" id="GO:0004040">
    <property type="term" value="F:amidase activity"/>
    <property type="evidence" value="ECO:0007669"/>
    <property type="project" value="InterPro"/>
</dbReference>
<dbReference type="InterPro" id="IPR051056">
    <property type="entry name" value="Glycosyl_Hydrolase_73"/>
</dbReference>
<sequence length="125" mass="13898">MLKLVKKHIVILGISLSITMVACPVVSKARTTAENNKQESFINEIAPYAKKVQHEHHILSSIIISQAILESNWGTSKLAKQGKISLESKVLSRGMPFICLPKNFEKGIGSRLMLLFVFIRAGMNH</sequence>
<feature type="domain" description="Mannosyl-glycoprotein endo-beta-N-acetylglucosamidase-like" evidence="3">
    <location>
        <begin position="46"/>
        <end position="82"/>
    </location>
</feature>
<dbReference type="PROSITE" id="PS51257">
    <property type="entry name" value="PROKAR_LIPOPROTEIN"/>
    <property type="match status" value="1"/>
</dbReference>
<name>A0A378MBD9_LISGR</name>
<accession>A0A378MBD9</accession>
<gene>
    <name evidence="4" type="primary">lytG_2</name>
    <name evidence="4" type="ORF">NCTC10815_00949</name>
</gene>
<dbReference type="PANTHER" id="PTHR33308">
    <property type="entry name" value="PEPTIDOGLYCAN HYDROLASE FLGJ"/>
    <property type="match status" value="1"/>
</dbReference>
<dbReference type="EMBL" id="UGPG01000001">
    <property type="protein sequence ID" value="STY43648.1"/>
    <property type="molecule type" value="Genomic_DNA"/>
</dbReference>
<dbReference type="GO" id="GO:0016798">
    <property type="term" value="F:hydrolase activity, acting on glycosyl bonds"/>
    <property type="evidence" value="ECO:0007669"/>
    <property type="project" value="UniProtKB-KW"/>
</dbReference>
<protein>
    <submittedName>
        <fullName evidence="4">Exo-glucosaminidase lytG</fullName>
        <ecNumber evidence="4">3.2.1.-</ecNumber>
    </submittedName>
</protein>
<dbReference type="InterPro" id="IPR002901">
    <property type="entry name" value="MGlyc_endo_b_GlcNAc-like_dom"/>
</dbReference>
<evidence type="ECO:0000313" key="5">
    <source>
        <dbReference type="Proteomes" id="UP000254879"/>
    </source>
</evidence>
<keyword evidence="2" id="KW-0732">Signal</keyword>
<dbReference type="Proteomes" id="UP000254879">
    <property type="component" value="Unassembled WGS sequence"/>
</dbReference>
<evidence type="ECO:0000256" key="1">
    <source>
        <dbReference type="ARBA" id="ARBA00022801"/>
    </source>
</evidence>
<evidence type="ECO:0000313" key="4">
    <source>
        <dbReference type="EMBL" id="STY43648.1"/>
    </source>
</evidence>
<dbReference type="AlphaFoldDB" id="A0A378MBD9"/>
<proteinExistence type="predicted"/>
<dbReference type="Pfam" id="PF01832">
    <property type="entry name" value="Glucosaminidase"/>
    <property type="match status" value="1"/>
</dbReference>
<dbReference type="EC" id="3.2.1.-" evidence="4"/>
<keyword evidence="4" id="KW-0326">Glycosidase</keyword>
<feature type="chain" id="PRO_5038841048" evidence="2">
    <location>
        <begin position="23"/>
        <end position="125"/>
    </location>
</feature>
<evidence type="ECO:0000259" key="3">
    <source>
        <dbReference type="Pfam" id="PF01832"/>
    </source>
</evidence>
<evidence type="ECO:0000256" key="2">
    <source>
        <dbReference type="SAM" id="SignalP"/>
    </source>
</evidence>
<dbReference type="PANTHER" id="PTHR33308:SF10">
    <property type="entry name" value="EXO-GLUCOSAMINIDASE LYTG"/>
    <property type="match status" value="1"/>
</dbReference>
<keyword evidence="1 4" id="KW-0378">Hydrolase</keyword>
<organism evidence="4 5">
    <name type="scientific">Listeria grayi</name>
    <name type="common">Listeria murrayi</name>
    <dbReference type="NCBI Taxonomy" id="1641"/>
    <lineage>
        <taxon>Bacteria</taxon>
        <taxon>Bacillati</taxon>
        <taxon>Bacillota</taxon>
        <taxon>Bacilli</taxon>
        <taxon>Bacillales</taxon>
        <taxon>Listeriaceae</taxon>
        <taxon>Listeria</taxon>
    </lineage>
</organism>
<reference evidence="4 5" key="1">
    <citation type="submission" date="2018-06" db="EMBL/GenBank/DDBJ databases">
        <authorList>
            <consortium name="Pathogen Informatics"/>
            <person name="Doyle S."/>
        </authorList>
    </citation>
    <scope>NUCLEOTIDE SEQUENCE [LARGE SCALE GENOMIC DNA]</scope>
    <source>
        <strain evidence="5">NCTC 10815</strain>
    </source>
</reference>